<dbReference type="HAMAP" id="MF_03163">
    <property type="entry name" value="RNA_methyltr_E_SPB1"/>
    <property type="match status" value="1"/>
</dbReference>
<feature type="compositionally biased region" description="Basic and acidic residues" evidence="9">
    <location>
        <begin position="447"/>
        <end position="461"/>
    </location>
</feature>
<keyword evidence="3 8" id="KW-0698">rRNA processing</keyword>
<feature type="region of interest" description="Disordered" evidence="9">
    <location>
        <begin position="780"/>
        <end position="867"/>
    </location>
</feature>
<evidence type="ECO:0000256" key="8">
    <source>
        <dbReference type="HAMAP-Rule" id="MF_03163"/>
    </source>
</evidence>
<sequence length="867" mass="98372">MGKKGKVGKQRKDNYYKLAKQKGFRSRAAFKLIQLNRKFQFLENSRVCIDLCAAPGGWLQVASEYMPVSSVIIGVDLAPITPIRNVITFQSDITTIECSKTIEGKLQGWSADIVLHDGAPNVGKNWLHDSYNQNVLVINALKIACTHLTRGGWFITKIFRSADYNSLIWVFGKLFGKVHATKPQASRSESAEIFVVCQNYKKPDEIDPSFFDPTKLFADISEFDEDLKKRKADLLKPPSKIKKTRAHGYEDGDVFKTVTDLEFVASQNHMDYLAQCHELKLTNSDIIQHESTTEEIKECCKDLRVLGRKDLLKLLKWRRVLRKDLIAKLMQSMKVGTLTEDGEPCEDGDNLDSLTIRSDDDDIETVPELQLDDIEALEDEEKKKEAKRLKRKEEKRIKDYQQRVTYGMVNDGDVLIEEENDLFNLKKIAGKSQLDKLEDAEPDETVETFKDPSDEPNESLKQRKGVTFAREADCQYFERDEDYESDQEAHPSDDVVPEKTHEPKIKAPKKILKDSKNSQDILERLGASSNAGGGLLTDLEDVSQSKISAAKKFFDRNSFTEIDLEDALESDLVDKIAANRTNSDSGRSESNKRKLSDIDLSRFDDGIGSDDEDDLSDNDNSSDSDSQDESKPKKKQIKLGPEGLALASMMVSSEKMRRDIEDEGWNRYAHADSHLAPKWFREEEEKYCRRNIPVRPELVKEYKQKLRDIDAKPIKKELEAKARKKRRAMRKMQRVRKKVEGITTNEDLTQKEQISQIKNVYKTATKTKKKEIKVVVARKGLPAKKPAKGKYKMVDARMRKDLRGKQRRDGKGKPGKKGAAGSGGAKNKRKKREGNNSMGPPKSRGPARKVRSTKGGAGGSKSRAKRR</sequence>
<dbReference type="GO" id="GO:0008650">
    <property type="term" value="F:rRNA (uridine-2'-O-)-methyltransferase activity"/>
    <property type="evidence" value="ECO:0007669"/>
    <property type="project" value="TreeGrafter"/>
</dbReference>
<dbReference type="InterPro" id="IPR050082">
    <property type="entry name" value="RNA_methyltr_RlmE"/>
</dbReference>
<feature type="region of interest" description="Disordered" evidence="9">
    <location>
        <begin position="339"/>
        <end position="359"/>
    </location>
</feature>
<dbReference type="InterPro" id="IPR002877">
    <property type="entry name" value="RNA_MeTrfase_FtsJ_dom"/>
</dbReference>
<dbReference type="Pfam" id="PF01728">
    <property type="entry name" value="FtsJ"/>
    <property type="match status" value="1"/>
</dbReference>
<accession>A0A6G1SIN9</accession>
<dbReference type="GO" id="GO:0005730">
    <property type="term" value="C:nucleolus"/>
    <property type="evidence" value="ECO:0007669"/>
    <property type="project" value="UniProtKB-SubCell"/>
</dbReference>
<dbReference type="GO" id="GO:0016435">
    <property type="term" value="F:rRNA (guanine) methyltransferase activity"/>
    <property type="evidence" value="ECO:0007669"/>
    <property type="project" value="TreeGrafter"/>
</dbReference>
<dbReference type="EC" id="2.1.1.-" evidence="8"/>
<keyword evidence="5 8" id="KW-0808">Transferase</keyword>
<evidence type="ECO:0000256" key="7">
    <source>
        <dbReference type="ARBA" id="ARBA00023242"/>
    </source>
</evidence>
<evidence type="ECO:0000259" key="12">
    <source>
        <dbReference type="Pfam" id="PF11861"/>
    </source>
</evidence>
<dbReference type="GO" id="GO:0000466">
    <property type="term" value="P:maturation of 5.8S rRNA from tricistronic rRNA transcript (SSU-rRNA, 5.8S rRNA, LSU-rRNA)"/>
    <property type="evidence" value="ECO:0007669"/>
    <property type="project" value="TreeGrafter"/>
</dbReference>
<comment type="function">
    <text evidence="8">Probable methyltransferase involved in the maturation of rRNA and in the biogenesis of ribosomal subunits.</text>
</comment>
<feature type="binding site" evidence="8">
    <location>
        <position position="58"/>
    </location>
    <ligand>
        <name>S-adenosyl-L-methionine</name>
        <dbReference type="ChEBI" id="CHEBI:59789"/>
    </ligand>
</feature>
<feature type="binding site" evidence="8">
    <location>
        <position position="117"/>
    </location>
    <ligand>
        <name>S-adenosyl-L-methionine</name>
        <dbReference type="ChEBI" id="CHEBI:59789"/>
    </ligand>
</feature>
<evidence type="ECO:0000259" key="10">
    <source>
        <dbReference type="Pfam" id="PF01728"/>
    </source>
</evidence>
<dbReference type="PANTHER" id="PTHR10920">
    <property type="entry name" value="RIBOSOMAL RNA METHYLTRANSFERASE"/>
    <property type="match status" value="1"/>
</dbReference>
<dbReference type="InterPro" id="IPR015507">
    <property type="entry name" value="rRNA-MeTfrase_E"/>
</dbReference>
<dbReference type="HAMAP" id="MF_01547">
    <property type="entry name" value="RNA_methyltr_E"/>
    <property type="match status" value="1"/>
</dbReference>
<feature type="compositionally biased region" description="Basic and acidic residues" evidence="9">
    <location>
        <begin position="586"/>
        <end position="605"/>
    </location>
</feature>
<evidence type="ECO:0000256" key="2">
    <source>
        <dbReference type="ARBA" id="ARBA00022517"/>
    </source>
</evidence>
<reference evidence="13" key="1">
    <citation type="submission" date="2018-10" db="EMBL/GenBank/DDBJ databases">
        <title>Transcriptome assembly of Aceria tosichella (Wheat curl mite) Type 2.</title>
        <authorList>
            <person name="Scully E.D."/>
            <person name="Geib S.M."/>
            <person name="Palmer N.A."/>
            <person name="Gupta A.K."/>
            <person name="Sarath G."/>
            <person name="Tatineni S."/>
        </authorList>
    </citation>
    <scope>NUCLEOTIDE SEQUENCE</scope>
    <source>
        <strain evidence="13">LincolnNE</strain>
    </source>
</reference>
<gene>
    <name evidence="13" type="primary">spb1</name>
    <name evidence="13" type="ORF">g.1713</name>
</gene>
<dbReference type="InterPro" id="IPR024576">
    <property type="entry name" value="rRNA_MeTfrase_Spb1_DUF3381"/>
</dbReference>
<keyword evidence="4 8" id="KW-0489">Methyltransferase</keyword>
<feature type="compositionally biased region" description="Acidic residues" evidence="9">
    <location>
        <begin position="340"/>
        <end position="350"/>
    </location>
</feature>
<dbReference type="SUPFAM" id="SSF53335">
    <property type="entry name" value="S-adenosyl-L-methionine-dependent methyltransferases"/>
    <property type="match status" value="1"/>
</dbReference>
<feature type="binding site" evidence="8">
    <location>
        <position position="76"/>
    </location>
    <ligand>
        <name>S-adenosyl-L-methionine</name>
        <dbReference type="ChEBI" id="CHEBI:59789"/>
    </ligand>
</feature>
<comment type="catalytic activity">
    <reaction evidence="8">
        <text>a ribonucleotide in rRNA + S-adenosyl-L-methionine = a 2'-O-methylribonucleotide in rRNA + S-adenosyl-L-homocysteine + H(+)</text>
        <dbReference type="Rhea" id="RHEA:48628"/>
        <dbReference type="Rhea" id="RHEA-COMP:12164"/>
        <dbReference type="Rhea" id="RHEA-COMP:12165"/>
        <dbReference type="ChEBI" id="CHEBI:15378"/>
        <dbReference type="ChEBI" id="CHEBI:57856"/>
        <dbReference type="ChEBI" id="CHEBI:59789"/>
        <dbReference type="ChEBI" id="CHEBI:90675"/>
        <dbReference type="ChEBI" id="CHEBI:90676"/>
    </reaction>
</comment>
<dbReference type="FunFam" id="3.40.50.150:FF:000004">
    <property type="entry name" value="AdoMet-dependent rRNA methyltransferase SPB1"/>
    <property type="match status" value="1"/>
</dbReference>
<dbReference type="InterPro" id="IPR029063">
    <property type="entry name" value="SAM-dependent_MTases_sf"/>
</dbReference>
<dbReference type="GO" id="GO:0000463">
    <property type="term" value="P:maturation of LSU-rRNA from tricistronic rRNA transcript (SSU-rRNA, 5.8S rRNA, LSU-rRNA)"/>
    <property type="evidence" value="ECO:0007669"/>
    <property type="project" value="TreeGrafter"/>
</dbReference>
<dbReference type="InterPro" id="IPR028589">
    <property type="entry name" value="SPB1-like"/>
</dbReference>
<feature type="compositionally biased region" description="Basic residues" evidence="9">
    <location>
        <begin position="781"/>
        <end position="791"/>
    </location>
</feature>
<evidence type="ECO:0000256" key="4">
    <source>
        <dbReference type="ARBA" id="ARBA00022603"/>
    </source>
</evidence>
<protein>
    <recommendedName>
        <fullName evidence="8">Putative rRNA methyltransferase</fullName>
        <ecNumber evidence="8">2.1.1.-</ecNumber>
    </recommendedName>
    <alternativeName>
        <fullName evidence="8">2'-O-ribose RNA methyltransferase SPB1 homolog</fullName>
    </alternativeName>
</protein>
<dbReference type="EMBL" id="GGYP01005012">
    <property type="protein sequence ID" value="MDE49783.1"/>
    <property type="molecule type" value="Transcribed_RNA"/>
</dbReference>
<feature type="region of interest" description="Disordered" evidence="9">
    <location>
        <begin position="436"/>
        <end position="465"/>
    </location>
</feature>
<dbReference type="InterPro" id="IPR012920">
    <property type="entry name" value="rRNA_MeTfrase_SPB1-like_C"/>
</dbReference>
<evidence type="ECO:0000313" key="13">
    <source>
        <dbReference type="EMBL" id="MDE49783.1"/>
    </source>
</evidence>
<evidence type="ECO:0000256" key="5">
    <source>
        <dbReference type="ARBA" id="ARBA00022679"/>
    </source>
</evidence>
<feature type="coiled-coil region" evidence="8">
    <location>
        <begin position="374"/>
        <end position="403"/>
    </location>
</feature>
<dbReference type="AlphaFoldDB" id="A0A6G1SIN9"/>
<feature type="active site" description="Proton acceptor" evidence="8">
    <location>
        <position position="157"/>
    </location>
</feature>
<feature type="region of interest" description="Disordered" evidence="9">
    <location>
        <begin position="477"/>
        <end position="517"/>
    </location>
</feature>
<comment type="similarity">
    <text evidence="8">Belongs to the class I-like SAM-binding methyltransferase superfamily. RNA methyltransferase RlmE family. SPB1 subfamily.</text>
</comment>
<dbReference type="PANTHER" id="PTHR10920:SF13">
    <property type="entry name" value="PRE-RRNA 2'-O-RIBOSE RNA METHYLTRANSFERASE FTSJ3"/>
    <property type="match status" value="1"/>
</dbReference>
<proteinExistence type="inferred from homology"/>
<keyword evidence="8" id="KW-0175">Coiled coil</keyword>
<feature type="compositionally biased region" description="Acidic residues" evidence="9">
    <location>
        <begin position="607"/>
        <end position="627"/>
    </location>
</feature>
<keyword evidence="2 8" id="KW-0690">Ribosome biogenesis</keyword>
<dbReference type="GO" id="GO:0030687">
    <property type="term" value="C:preribosome, large subunit precursor"/>
    <property type="evidence" value="ECO:0007669"/>
    <property type="project" value="TreeGrafter"/>
</dbReference>
<dbReference type="Pfam" id="PF11861">
    <property type="entry name" value="DUF3381"/>
    <property type="match status" value="1"/>
</dbReference>
<feature type="domain" description="DUF3381" evidence="12">
    <location>
        <begin position="240"/>
        <end position="398"/>
    </location>
</feature>
<feature type="region of interest" description="Disordered" evidence="9">
    <location>
        <begin position="572"/>
        <end position="650"/>
    </location>
</feature>
<dbReference type="Gene3D" id="3.40.50.150">
    <property type="entry name" value="Vaccinia Virus protein VP39"/>
    <property type="match status" value="1"/>
</dbReference>
<keyword evidence="7 8" id="KW-0539">Nucleus</keyword>
<feature type="binding site" evidence="8">
    <location>
        <position position="56"/>
    </location>
    <ligand>
        <name>S-adenosyl-L-methionine</name>
        <dbReference type="ChEBI" id="CHEBI:59789"/>
    </ligand>
</feature>
<keyword evidence="6 8" id="KW-0949">S-adenosyl-L-methionine</keyword>
<evidence type="ECO:0000256" key="1">
    <source>
        <dbReference type="ARBA" id="ARBA00004604"/>
    </source>
</evidence>
<evidence type="ECO:0000259" key="11">
    <source>
        <dbReference type="Pfam" id="PF07780"/>
    </source>
</evidence>
<name>A0A6G1SIN9_9ACAR</name>
<feature type="compositionally biased region" description="Basic and acidic residues" evidence="9">
    <location>
        <begin position="487"/>
        <end position="517"/>
    </location>
</feature>
<evidence type="ECO:0000256" key="9">
    <source>
        <dbReference type="SAM" id="MobiDB-lite"/>
    </source>
</evidence>
<feature type="binding site" evidence="8">
    <location>
        <position position="92"/>
    </location>
    <ligand>
        <name>S-adenosyl-L-methionine</name>
        <dbReference type="ChEBI" id="CHEBI:59789"/>
    </ligand>
</feature>
<feature type="compositionally biased region" description="Basic and acidic residues" evidence="9">
    <location>
        <begin position="792"/>
        <end position="812"/>
    </location>
</feature>
<organism evidence="13">
    <name type="scientific">Aceria tosichella</name>
    <name type="common">wheat curl mite</name>
    <dbReference type="NCBI Taxonomy" id="561515"/>
    <lineage>
        <taxon>Eukaryota</taxon>
        <taxon>Metazoa</taxon>
        <taxon>Ecdysozoa</taxon>
        <taxon>Arthropoda</taxon>
        <taxon>Chelicerata</taxon>
        <taxon>Arachnida</taxon>
        <taxon>Acari</taxon>
        <taxon>Acariformes</taxon>
        <taxon>Trombidiformes</taxon>
        <taxon>Prostigmata</taxon>
        <taxon>Eupodina</taxon>
        <taxon>Eriophyoidea</taxon>
        <taxon>Eriophyidae</taxon>
        <taxon>Eriophyinae</taxon>
        <taxon>Aceriini</taxon>
        <taxon>Aceria</taxon>
    </lineage>
</organism>
<evidence type="ECO:0000256" key="6">
    <source>
        <dbReference type="ARBA" id="ARBA00022691"/>
    </source>
</evidence>
<comment type="subcellular location">
    <subcellularLocation>
        <location evidence="1 8">Nucleus</location>
        <location evidence="1 8">Nucleolus</location>
    </subcellularLocation>
</comment>
<feature type="domain" description="Ribosomal RNA methyltransferase SPB1-like C-terminal" evidence="11">
    <location>
        <begin position="612"/>
        <end position="808"/>
    </location>
</feature>
<evidence type="ECO:0000256" key="3">
    <source>
        <dbReference type="ARBA" id="ARBA00022552"/>
    </source>
</evidence>
<feature type="domain" description="Ribosomal RNA methyltransferase FtsJ" evidence="10">
    <location>
        <begin position="24"/>
        <end position="200"/>
    </location>
</feature>
<dbReference type="Pfam" id="PF07780">
    <property type="entry name" value="Spb1_C"/>
    <property type="match status" value="1"/>
</dbReference>